<evidence type="ECO:0000313" key="3">
    <source>
        <dbReference type="Proteomes" id="UP000693672"/>
    </source>
</evidence>
<name>A0A916K0G4_9BACL</name>
<keyword evidence="2" id="KW-0560">Oxidoreductase</keyword>
<keyword evidence="1" id="KW-0479">Metal-binding</keyword>
<feature type="binding site" evidence="1">
    <location>
        <position position="77"/>
    </location>
    <ligand>
        <name>Fe cation</name>
        <dbReference type="ChEBI" id="CHEBI:24875"/>
        <note>catalytic</note>
    </ligand>
</feature>
<dbReference type="AlphaFoldDB" id="A0A916K0G4"/>
<accession>A0A916K0G4</accession>
<feature type="binding site" evidence="1">
    <location>
        <position position="126"/>
    </location>
    <ligand>
        <name>Fe cation</name>
        <dbReference type="ChEBI" id="CHEBI:24875"/>
        <note>catalytic</note>
    </ligand>
</feature>
<dbReference type="RefSeq" id="WP_218091800.1">
    <property type="nucleotide sequence ID" value="NZ_CAJVAS010000006.1"/>
</dbReference>
<dbReference type="EMBL" id="CAJVAS010000006">
    <property type="protein sequence ID" value="CAG7617411.1"/>
    <property type="molecule type" value="Genomic_DNA"/>
</dbReference>
<sequence>MDWKETMEKALQEAAWPSVQQLKSAIETLNLSVEKVAGAIANPGSLPYGRTSLYRTPETEAVLIHLPQGRETYIHDHGYSIGCAKVLEGTIANRIYRLDAYGYPVYAGETIIEPGSFYSSPKGQIHQLRNVGYGRAVSFHLYAPALSGGKNYYPYEQVLDFVI</sequence>
<dbReference type="Proteomes" id="UP000693672">
    <property type="component" value="Unassembled WGS sequence"/>
</dbReference>
<dbReference type="InterPro" id="IPR010300">
    <property type="entry name" value="CDO_1"/>
</dbReference>
<keyword evidence="1" id="KW-0408">Iron</keyword>
<comment type="caution">
    <text evidence="2">The sequence shown here is derived from an EMBL/GenBank/DDBJ whole genome shotgun (WGS) entry which is preliminary data.</text>
</comment>
<dbReference type="EC" id="1.13.11.20" evidence="2"/>
<dbReference type="GO" id="GO:0017172">
    <property type="term" value="F:cysteine dioxygenase activity"/>
    <property type="evidence" value="ECO:0007669"/>
    <property type="project" value="UniProtKB-EC"/>
</dbReference>
<dbReference type="CDD" id="cd10548">
    <property type="entry name" value="cupin_CDO"/>
    <property type="match status" value="1"/>
</dbReference>
<keyword evidence="2" id="KW-0223">Dioxygenase</keyword>
<dbReference type="Pfam" id="PF05995">
    <property type="entry name" value="CDO_I"/>
    <property type="match status" value="1"/>
</dbReference>
<feature type="binding site" evidence="1">
    <location>
        <position position="75"/>
    </location>
    <ligand>
        <name>Fe cation</name>
        <dbReference type="ChEBI" id="CHEBI:24875"/>
        <note>catalytic</note>
    </ligand>
</feature>
<gene>
    <name evidence="2" type="primary">cdoA</name>
    <name evidence="2" type="ORF">PAESOLCIP111_02022</name>
</gene>
<evidence type="ECO:0000256" key="1">
    <source>
        <dbReference type="PIRSR" id="PIRSR610300-51"/>
    </source>
</evidence>
<proteinExistence type="predicted"/>
<protein>
    <submittedName>
        <fullName evidence="2">Cysteine dioxygenase</fullName>
        <ecNumber evidence="2">1.13.11.20</ecNumber>
    </submittedName>
</protein>
<reference evidence="2" key="1">
    <citation type="submission" date="2021-06" db="EMBL/GenBank/DDBJ databases">
        <authorList>
            <person name="Criscuolo A."/>
        </authorList>
    </citation>
    <scope>NUCLEOTIDE SEQUENCE</scope>
    <source>
        <strain evidence="2">CIP111600</strain>
    </source>
</reference>
<organism evidence="2 3">
    <name type="scientific">Paenibacillus solanacearum</name>
    <dbReference type="NCBI Taxonomy" id="2048548"/>
    <lineage>
        <taxon>Bacteria</taxon>
        <taxon>Bacillati</taxon>
        <taxon>Bacillota</taxon>
        <taxon>Bacilli</taxon>
        <taxon>Bacillales</taxon>
        <taxon>Paenibacillaceae</taxon>
        <taxon>Paenibacillus</taxon>
    </lineage>
</organism>
<evidence type="ECO:0000313" key="2">
    <source>
        <dbReference type="EMBL" id="CAG7617411.1"/>
    </source>
</evidence>
<keyword evidence="3" id="KW-1185">Reference proteome</keyword>
<dbReference type="GO" id="GO:0005506">
    <property type="term" value="F:iron ion binding"/>
    <property type="evidence" value="ECO:0007669"/>
    <property type="project" value="InterPro"/>
</dbReference>